<dbReference type="RefSeq" id="WP_138572313.1">
    <property type="nucleotide sequence ID" value="NZ_CP040818.1"/>
</dbReference>
<organism evidence="2 3">
    <name type="scientific">Paroceanicella profunda</name>
    <dbReference type="NCBI Taxonomy" id="2579971"/>
    <lineage>
        <taxon>Bacteria</taxon>
        <taxon>Pseudomonadati</taxon>
        <taxon>Pseudomonadota</taxon>
        <taxon>Alphaproteobacteria</taxon>
        <taxon>Rhodobacterales</taxon>
        <taxon>Paracoccaceae</taxon>
        <taxon>Paroceanicella</taxon>
    </lineage>
</organism>
<proteinExistence type="predicted"/>
<evidence type="ECO:0000313" key="3">
    <source>
        <dbReference type="Proteomes" id="UP000305888"/>
    </source>
</evidence>
<gene>
    <name evidence="2" type="ORF">FDP22_07435</name>
</gene>
<dbReference type="Proteomes" id="UP000305888">
    <property type="component" value="Chromosome"/>
</dbReference>
<dbReference type="KEGG" id="ppru:FDP22_07435"/>
<sequence length="66" mass="7008">MPEAAPRGKTTDAGIARAIRAAQACGLDVTRIITKPGGVVEVITEKVDESGRRKGKPRGWDDFTGE</sequence>
<dbReference type="EMBL" id="CP040818">
    <property type="protein sequence ID" value="QDL91633.1"/>
    <property type="molecule type" value="Genomic_DNA"/>
</dbReference>
<keyword evidence="3" id="KW-1185">Reference proteome</keyword>
<evidence type="ECO:0000313" key="2">
    <source>
        <dbReference type="EMBL" id="QDL91633.1"/>
    </source>
</evidence>
<dbReference type="OrthoDB" id="9873404at2"/>
<accession>A0A5B8FZF1</accession>
<name>A0A5B8FZF1_9RHOB</name>
<evidence type="ECO:0000256" key="1">
    <source>
        <dbReference type="SAM" id="MobiDB-lite"/>
    </source>
</evidence>
<feature type="region of interest" description="Disordered" evidence="1">
    <location>
        <begin position="47"/>
        <end position="66"/>
    </location>
</feature>
<dbReference type="AlphaFoldDB" id="A0A5B8FZF1"/>
<reference evidence="2 3" key="1">
    <citation type="submission" date="2019-06" db="EMBL/GenBank/DDBJ databases">
        <title>Genome sequence of Rhodobacteraceae bacterium D4M1.</title>
        <authorList>
            <person name="Cao J."/>
        </authorList>
    </citation>
    <scope>NUCLEOTIDE SEQUENCE [LARGE SCALE GENOMIC DNA]</scope>
    <source>
        <strain evidence="2 3">D4M1</strain>
    </source>
</reference>
<protein>
    <submittedName>
        <fullName evidence="2">Uncharacterized protein</fullName>
    </submittedName>
</protein>